<keyword evidence="2" id="KW-0261">Viral envelope protein</keyword>
<dbReference type="AlphaFoldDB" id="A1YGS0"/>
<feature type="transmembrane region" description="Helical" evidence="1">
    <location>
        <begin position="402"/>
        <end position="421"/>
    </location>
</feature>
<protein>
    <submittedName>
        <fullName evidence="2">Putative envelope protein</fullName>
    </submittedName>
</protein>
<keyword evidence="1" id="KW-0472">Membrane</keyword>
<feature type="transmembrane region" description="Helical" evidence="1">
    <location>
        <begin position="376"/>
        <end position="396"/>
    </location>
</feature>
<evidence type="ECO:0000313" key="2">
    <source>
        <dbReference type="EMBL" id="ABL86691.1"/>
    </source>
</evidence>
<dbReference type="EMBL" id="DQ985390">
    <property type="protein sequence ID" value="ABL86691.1"/>
    <property type="molecule type" value="Genomic_DNA"/>
</dbReference>
<accession>A1YGS0</accession>
<keyword evidence="1" id="KW-1133">Transmembrane helix</keyword>
<keyword evidence="1" id="KW-0812">Transmembrane</keyword>
<feature type="transmembrane region" description="Helical" evidence="1">
    <location>
        <begin position="288"/>
        <end position="308"/>
    </location>
</feature>
<evidence type="ECO:0000256" key="1">
    <source>
        <dbReference type="SAM" id="Phobius"/>
    </source>
</evidence>
<name>A1YGS0_PHIRO</name>
<sequence>MNLPALPNVPNYFVLTDSHGKFVPPFITTPTYSIHIMAIFGLKWINSYNPALCTATLLSTSHLHQLLSSANSIMFLIGTNSLRCTPAVTVITQVSDLIHLLRFQHPHLSNKHSITLVACFPCVKPIYPLNTTHSLSNNITQYNTMLMDLSAAMNFTVIDFHVLEHHLGFDRMHLAHQHKHLVHLSIINYFTYLSSIPTPSTVATIGRSAEAKARRNQRRHHKQAIKQRQHFLTRTIHSSWSVLSVKDYLHKNDIKFVKLPPIHRNTLRIQFNNPFDLQVADANLSQNLTPFLFVVYLSSLVSFFFFAVEPKRYVSSPTGYAGRRIMYLTCSNDEHYRLQLSLFHYLLSSDYGFHFHADIICRQESMKIHIDRRQTLIFKFVYLLFFSFCQTVKVLASTVVTYVVANVLLFFSSLCMNWCSLTWTSVHTSFSTPPPDSKTR</sequence>
<keyword evidence="2" id="KW-0946">Virion</keyword>
<proteinExistence type="predicted"/>
<organism evidence="2">
    <name type="scientific">Philodina roseola</name>
    <name type="common">Rotifer</name>
    <dbReference type="NCBI Taxonomy" id="96448"/>
    <lineage>
        <taxon>Eukaryota</taxon>
        <taxon>Metazoa</taxon>
        <taxon>Spiralia</taxon>
        <taxon>Gnathifera</taxon>
        <taxon>Rotifera</taxon>
        <taxon>Eurotatoria</taxon>
        <taxon>Bdelloidea</taxon>
        <taxon>Philodinida</taxon>
        <taxon>Philodinidae</taxon>
        <taxon>Philodina</taxon>
    </lineage>
</organism>
<reference evidence="2" key="1">
    <citation type="journal article" date="2007" name="Gene">
        <title>A deep-branching clade of retrovirus-like retrotransposons in bdelloid rotifers.</title>
        <authorList>
            <person name="Gladyshev E.A."/>
            <person name="Meselson M."/>
            <person name="Arkhipova I.R."/>
        </authorList>
    </citation>
    <scope>NUCLEOTIDE SEQUENCE</scope>
</reference>